<dbReference type="AlphaFoldDB" id="A0A645JG60"/>
<organism evidence="3">
    <name type="scientific">bioreactor metagenome</name>
    <dbReference type="NCBI Taxonomy" id="1076179"/>
    <lineage>
        <taxon>unclassified sequences</taxon>
        <taxon>metagenomes</taxon>
        <taxon>ecological metagenomes</taxon>
    </lineage>
</organism>
<dbReference type="InterPro" id="IPR036968">
    <property type="entry name" value="Enolpyruvate_Tfrase_sf"/>
</dbReference>
<dbReference type="PANTHER" id="PTHR21090">
    <property type="entry name" value="AROM/DEHYDROQUINATE SYNTHASE"/>
    <property type="match status" value="1"/>
</dbReference>
<protein>
    <submittedName>
        <fullName evidence="3">3-phosphoshikimate 1-carboxyvinyltransferase</fullName>
        <ecNumber evidence="3">2.5.1.19</ecNumber>
    </submittedName>
</protein>
<dbReference type="InterPro" id="IPR001986">
    <property type="entry name" value="Enolpyruvate_Tfrase_dom"/>
</dbReference>
<keyword evidence="1 3" id="KW-0808">Transferase</keyword>
<evidence type="ECO:0000313" key="3">
    <source>
        <dbReference type="EMBL" id="MPN58583.1"/>
    </source>
</evidence>
<evidence type="ECO:0000256" key="1">
    <source>
        <dbReference type="ARBA" id="ARBA00022679"/>
    </source>
</evidence>
<gene>
    <name evidence="3" type="primary">aroA_50</name>
    <name evidence="3" type="ORF">SDC9_206290</name>
</gene>
<dbReference type="EC" id="2.5.1.19" evidence="3"/>
<reference evidence="3" key="1">
    <citation type="submission" date="2019-08" db="EMBL/GenBank/DDBJ databases">
        <authorList>
            <person name="Kucharzyk K."/>
            <person name="Murdoch R.W."/>
            <person name="Higgins S."/>
            <person name="Loffler F."/>
        </authorList>
    </citation>
    <scope>NUCLEOTIDE SEQUENCE</scope>
</reference>
<comment type="caution">
    <text evidence="3">The sequence shown here is derived from an EMBL/GenBank/DDBJ whole genome shotgun (WGS) entry which is preliminary data.</text>
</comment>
<sequence length="148" mass="15698">MATARISGVYMPVQGALHATQIDLADCPDLGPVLMALGLFCEGETVIRHAGRLRLKESDRIAAMETELSKLGGRIRSEADTVYVRGSALHEGPPLCTHGDHRIAMALAMTVLCAGLHGEIEGAEAVNKSYPGFWQDLAGLGAQLSFLA</sequence>
<dbReference type="Gene3D" id="3.65.10.10">
    <property type="entry name" value="Enolpyruvate transferase domain"/>
    <property type="match status" value="1"/>
</dbReference>
<dbReference type="EMBL" id="VSSQ01131451">
    <property type="protein sequence ID" value="MPN58583.1"/>
    <property type="molecule type" value="Genomic_DNA"/>
</dbReference>
<dbReference type="Pfam" id="PF00275">
    <property type="entry name" value="EPSP_synthase"/>
    <property type="match status" value="1"/>
</dbReference>
<dbReference type="InterPro" id="IPR023193">
    <property type="entry name" value="EPSP_synthase_CS"/>
</dbReference>
<feature type="domain" description="Enolpyruvate transferase" evidence="2">
    <location>
        <begin position="16"/>
        <end position="137"/>
    </location>
</feature>
<dbReference type="GO" id="GO:0003866">
    <property type="term" value="F:3-phosphoshikimate 1-carboxyvinyltransferase activity"/>
    <property type="evidence" value="ECO:0007669"/>
    <property type="project" value="UniProtKB-EC"/>
</dbReference>
<dbReference type="InterPro" id="IPR013792">
    <property type="entry name" value="RNA3'P_cycl/enolpyr_Trfase_a/b"/>
</dbReference>
<name>A0A645JG60_9ZZZZ</name>
<dbReference type="PROSITE" id="PS00885">
    <property type="entry name" value="EPSP_SYNTHASE_2"/>
    <property type="match status" value="1"/>
</dbReference>
<evidence type="ECO:0000259" key="2">
    <source>
        <dbReference type="Pfam" id="PF00275"/>
    </source>
</evidence>
<proteinExistence type="predicted"/>
<dbReference type="PANTHER" id="PTHR21090:SF5">
    <property type="entry name" value="PENTAFUNCTIONAL AROM POLYPEPTIDE"/>
    <property type="match status" value="1"/>
</dbReference>
<accession>A0A645JG60</accession>
<dbReference type="GO" id="GO:0009423">
    <property type="term" value="P:chorismate biosynthetic process"/>
    <property type="evidence" value="ECO:0007669"/>
    <property type="project" value="TreeGrafter"/>
</dbReference>
<dbReference type="SUPFAM" id="SSF55205">
    <property type="entry name" value="EPT/RTPC-like"/>
    <property type="match status" value="1"/>
</dbReference>